<dbReference type="AlphaFoldDB" id="A0A4Y3PDL6"/>
<keyword evidence="3" id="KW-1185">Reference proteome</keyword>
<gene>
    <name evidence="2" type="ORF">BPA01_22000</name>
</gene>
<evidence type="ECO:0000313" key="3">
    <source>
        <dbReference type="Proteomes" id="UP000316882"/>
    </source>
</evidence>
<organism evidence="2 3">
    <name type="scientific">Brevibacillus parabrevis</name>
    <dbReference type="NCBI Taxonomy" id="54914"/>
    <lineage>
        <taxon>Bacteria</taxon>
        <taxon>Bacillati</taxon>
        <taxon>Bacillota</taxon>
        <taxon>Bacilli</taxon>
        <taxon>Bacillales</taxon>
        <taxon>Paenibacillaceae</taxon>
        <taxon>Brevibacillus</taxon>
    </lineage>
</organism>
<feature type="chain" id="PRO_5038536019" evidence="1">
    <location>
        <begin position="21"/>
        <end position="40"/>
    </location>
</feature>
<evidence type="ECO:0000313" key="2">
    <source>
        <dbReference type="EMBL" id="GEB32620.1"/>
    </source>
</evidence>
<comment type="caution">
    <text evidence="2">The sequence shown here is derived from an EMBL/GenBank/DDBJ whole genome shotgun (WGS) entry which is preliminary data.</text>
</comment>
<accession>A0A4Y3PDL6</accession>
<name>A0A4Y3PDL6_BREPA</name>
<evidence type="ECO:0000256" key="1">
    <source>
        <dbReference type="SAM" id="SignalP"/>
    </source>
</evidence>
<dbReference type="RefSeq" id="WP_255679174.1">
    <property type="nucleotide sequence ID" value="NZ_BJMH01000008.1"/>
</dbReference>
<dbReference type="GeneID" id="87615182"/>
<proteinExistence type="predicted"/>
<dbReference type="EMBL" id="BJMH01000008">
    <property type="protein sequence ID" value="GEB32620.1"/>
    <property type="molecule type" value="Genomic_DNA"/>
</dbReference>
<reference evidence="2 3" key="1">
    <citation type="submission" date="2019-06" db="EMBL/GenBank/DDBJ databases">
        <title>Whole genome shotgun sequence of Brevibacillus parabrevis NBRC 12334.</title>
        <authorList>
            <person name="Hosoyama A."/>
            <person name="Uohara A."/>
            <person name="Ohji S."/>
            <person name="Ichikawa N."/>
        </authorList>
    </citation>
    <scope>NUCLEOTIDE SEQUENCE [LARGE SCALE GENOMIC DNA]</scope>
    <source>
        <strain evidence="2 3">NBRC 12334</strain>
    </source>
</reference>
<dbReference type="Proteomes" id="UP000316882">
    <property type="component" value="Unassembled WGS sequence"/>
</dbReference>
<feature type="signal peptide" evidence="1">
    <location>
        <begin position="1"/>
        <end position="20"/>
    </location>
</feature>
<protein>
    <submittedName>
        <fullName evidence="2">Uncharacterized protein</fullName>
    </submittedName>
</protein>
<sequence length="40" mass="4488">MKKILWILALVLFFSSPVVSEDVSAAAKPKAKPYLVEPDW</sequence>
<keyword evidence="1" id="KW-0732">Signal</keyword>